<sequence>MSERDVLHPVDVNISISSPRKRARFDEASSEHETKGINISSLTIREEVIQEDYDHGMDHLNCDSEDLVGKNGAISTQNDAVGVGASCSSTTPDTSGKQLSILSSTLTKESLDKLSASDWDRFQTNKPVIRASNETNNFDLLSDEVILLIFKWLPKNSLLEVGLCCRRFYGLSQDDSLWTRMDVSKRTLEDGKLGIILSKQVIVLTLAETYIMQKPVLPGCKAYNPDFRCRLLYLDLSLANINIGNLIFLFNKCNRLKKLSLEGVPLNDDVLIALSASKEIEVINFAFCGGIQRNGLKYLLANCRQIRELNIGWNYLTYQSIKYICENLPSTINRMNFSGCRKLMTDEHVASLVKSCPELRQLDLSDCTSITKESVREISYLVNLTALDFSRCYRIPFKSLKYLKKLHNLCFLDIHTYYTTLAELAEVKEYVGGSVVINEMTLSTIALPTEDGQRSSIWNMRVRDSDGSD</sequence>
<keyword evidence="4" id="KW-1185">Reference proteome</keyword>
<dbReference type="Gene3D" id="3.80.10.10">
    <property type="entry name" value="Ribonuclease Inhibitor"/>
    <property type="match status" value="1"/>
</dbReference>
<dbReference type="InterPro" id="IPR057207">
    <property type="entry name" value="FBXL15_LRR"/>
</dbReference>
<reference evidence="3" key="1">
    <citation type="submission" date="2022-01" db="EMBL/GenBank/DDBJ databases">
        <authorList>
            <person name="King R."/>
        </authorList>
    </citation>
    <scope>NUCLEOTIDE SEQUENCE</scope>
</reference>
<dbReference type="SMART" id="SM00367">
    <property type="entry name" value="LRR_CC"/>
    <property type="match status" value="4"/>
</dbReference>
<dbReference type="InterPro" id="IPR006553">
    <property type="entry name" value="Leu-rich_rpt_Cys-con_subtyp"/>
</dbReference>
<dbReference type="Pfam" id="PF25372">
    <property type="entry name" value="DUF7885"/>
    <property type="match status" value="1"/>
</dbReference>
<dbReference type="Proteomes" id="UP001152799">
    <property type="component" value="Chromosome 1"/>
</dbReference>
<dbReference type="GO" id="GO:0031146">
    <property type="term" value="P:SCF-dependent proteasomal ubiquitin-dependent protein catabolic process"/>
    <property type="evidence" value="ECO:0007669"/>
    <property type="project" value="TreeGrafter"/>
</dbReference>
<organism evidence="3 4">
    <name type="scientific">Ceutorhynchus assimilis</name>
    <name type="common">cabbage seed weevil</name>
    <dbReference type="NCBI Taxonomy" id="467358"/>
    <lineage>
        <taxon>Eukaryota</taxon>
        <taxon>Metazoa</taxon>
        <taxon>Ecdysozoa</taxon>
        <taxon>Arthropoda</taxon>
        <taxon>Hexapoda</taxon>
        <taxon>Insecta</taxon>
        <taxon>Pterygota</taxon>
        <taxon>Neoptera</taxon>
        <taxon>Endopterygota</taxon>
        <taxon>Coleoptera</taxon>
        <taxon>Polyphaga</taxon>
        <taxon>Cucujiformia</taxon>
        <taxon>Curculionidae</taxon>
        <taxon>Ceutorhynchinae</taxon>
        <taxon>Ceutorhynchus</taxon>
    </lineage>
</organism>
<protein>
    <recommendedName>
        <fullName evidence="2">F-box domain-containing protein</fullName>
    </recommendedName>
</protein>
<dbReference type="EMBL" id="OU892277">
    <property type="protein sequence ID" value="CAG9760542.1"/>
    <property type="molecule type" value="Genomic_DNA"/>
</dbReference>
<dbReference type="SUPFAM" id="SSF81383">
    <property type="entry name" value="F-box domain"/>
    <property type="match status" value="1"/>
</dbReference>
<evidence type="ECO:0000256" key="1">
    <source>
        <dbReference type="ARBA" id="ARBA00022786"/>
    </source>
</evidence>
<dbReference type="InterPro" id="IPR032675">
    <property type="entry name" value="LRR_dom_sf"/>
</dbReference>
<name>A0A9N9Q8Y6_9CUCU</name>
<gene>
    <name evidence="3" type="ORF">CEUTPL_LOCUS1269</name>
</gene>
<evidence type="ECO:0000313" key="4">
    <source>
        <dbReference type="Proteomes" id="UP001152799"/>
    </source>
</evidence>
<dbReference type="SMART" id="SM00256">
    <property type="entry name" value="FBOX"/>
    <property type="match status" value="1"/>
</dbReference>
<dbReference type="PANTHER" id="PTHR13318:SF95">
    <property type="entry name" value="F-BOX PROTEIN YLR352W"/>
    <property type="match status" value="1"/>
</dbReference>
<evidence type="ECO:0000259" key="2">
    <source>
        <dbReference type="PROSITE" id="PS50181"/>
    </source>
</evidence>
<keyword evidence="1" id="KW-0833">Ubl conjugation pathway</keyword>
<dbReference type="GO" id="GO:0019005">
    <property type="term" value="C:SCF ubiquitin ligase complex"/>
    <property type="evidence" value="ECO:0007669"/>
    <property type="project" value="TreeGrafter"/>
</dbReference>
<dbReference type="InterPro" id="IPR036047">
    <property type="entry name" value="F-box-like_dom_sf"/>
</dbReference>
<feature type="domain" description="F-box" evidence="2">
    <location>
        <begin position="135"/>
        <end position="181"/>
    </location>
</feature>
<proteinExistence type="predicted"/>
<dbReference type="InterPro" id="IPR001810">
    <property type="entry name" value="F-box_dom"/>
</dbReference>
<dbReference type="Pfam" id="PF12937">
    <property type="entry name" value="F-box-like"/>
    <property type="match status" value="1"/>
</dbReference>
<dbReference type="PROSITE" id="PS50181">
    <property type="entry name" value="FBOX"/>
    <property type="match status" value="1"/>
</dbReference>
<dbReference type="OrthoDB" id="2095648at2759"/>
<evidence type="ECO:0000313" key="3">
    <source>
        <dbReference type="EMBL" id="CAG9760542.1"/>
    </source>
</evidence>
<dbReference type="PANTHER" id="PTHR13318">
    <property type="entry name" value="PARTNER OF PAIRED, ISOFORM B-RELATED"/>
    <property type="match status" value="1"/>
</dbReference>
<accession>A0A9N9Q8Y6</accession>
<dbReference type="SUPFAM" id="SSF52047">
    <property type="entry name" value="RNI-like"/>
    <property type="match status" value="1"/>
</dbReference>
<dbReference type="AlphaFoldDB" id="A0A9N9Q8Y6"/>